<name>A0A6J4HEA0_9CHLR</name>
<sequence length="72" mass="7788">MSLQRLDWRFLLPPLEAGVYERMVVLGAPHDLIQLVRETGIARHVHVHASAEHSADVVAVLAGAELSPQAAA</sequence>
<feature type="non-terminal residue" evidence="1">
    <location>
        <position position="72"/>
    </location>
</feature>
<dbReference type="EMBL" id="CADCTK010000141">
    <property type="protein sequence ID" value="CAA9221327.1"/>
    <property type="molecule type" value="Genomic_DNA"/>
</dbReference>
<gene>
    <name evidence="1" type="ORF">AVDCRST_MAG26-552</name>
</gene>
<organism evidence="1">
    <name type="scientific">uncultured Chloroflexia bacterium</name>
    <dbReference type="NCBI Taxonomy" id="1672391"/>
    <lineage>
        <taxon>Bacteria</taxon>
        <taxon>Bacillati</taxon>
        <taxon>Chloroflexota</taxon>
        <taxon>Chloroflexia</taxon>
        <taxon>environmental samples</taxon>
    </lineage>
</organism>
<accession>A0A6J4HEA0</accession>
<proteinExistence type="predicted"/>
<reference evidence="1" key="1">
    <citation type="submission" date="2020-02" db="EMBL/GenBank/DDBJ databases">
        <authorList>
            <person name="Meier V. D."/>
        </authorList>
    </citation>
    <scope>NUCLEOTIDE SEQUENCE</scope>
    <source>
        <strain evidence="1">AVDCRST_MAG26</strain>
    </source>
</reference>
<evidence type="ECO:0000313" key="1">
    <source>
        <dbReference type="EMBL" id="CAA9221327.1"/>
    </source>
</evidence>
<protein>
    <submittedName>
        <fullName evidence="1">Uncharacterized protein</fullName>
    </submittedName>
</protein>
<dbReference type="AlphaFoldDB" id="A0A6J4HEA0"/>